<dbReference type="Proteomes" id="UP000324222">
    <property type="component" value="Unassembled WGS sequence"/>
</dbReference>
<proteinExistence type="predicted"/>
<dbReference type="EMBL" id="VSRR010010618">
    <property type="protein sequence ID" value="MPC52099.1"/>
    <property type="molecule type" value="Genomic_DNA"/>
</dbReference>
<dbReference type="AlphaFoldDB" id="A0A5B7G3H9"/>
<evidence type="ECO:0000313" key="2">
    <source>
        <dbReference type="Proteomes" id="UP000324222"/>
    </source>
</evidence>
<accession>A0A5B7G3H9</accession>
<reference evidence="1 2" key="1">
    <citation type="submission" date="2019-05" db="EMBL/GenBank/DDBJ databases">
        <title>Another draft genome of Portunus trituberculatus and its Hox gene families provides insights of decapod evolution.</title>
        <authorList>
            <person name="Jeong J.-H."/>
            <person name="Song I."/>
            <person name="Kim S."/>
            <person name="Choi T."/>
            <person name="Kim D."/>
            <person name="Ryu S."/>
            <person name="Kim W."/>
        </authorList>
    </citation>
    <scope>NUCLEOTIDE SEQUENCE [LARGE SCALE GENOMIC DNA]</scope>
    <source>
        <tissue evidence="1">Muscle</tissue>
    </source>
</reference>
<organism evidence="1 2">
    <name type="scientific">Portunus trituberculatus</name>
    <name type="common">Swimming crab</name>
    <name type="synonym">Neptunus trituberculatus</name>
    <dbReference type="NCBI Taxonomy" id="210409"/>
    <lineage>
        <taxon>Eukaryota</taxon>
        <taxon>Metazoa</taxon>
        <taxon>Ecdysozoa</taxon>
        <taxon>Arthropoda</taxon>
        <taxon>Crustacea</taxon>
        <taxon>Multicrustacea</taxon>
        <taxon>Malacostraca</taxon>
        <taxon>Eumalacostraca</taxon>
        <taxon>Eucarida</taxon>
        <taxon>Decapoda</taxon>
        <taxon>Pleocyemata</taxon>
        <taxon>Brachyura</taxon>
        <taxon>Eubrachyura</taxon>
        <taxon>Portunoidea</taxon>
        <taxon>Portunidae</taxon>
        <taxon>Portuninae</taxon>
        <taxon>Portunus</taxon>
    </lineage>
</organism>
<evidence type="ECO:0000313" key="1">
    <source>
        <dbReference type="EMBL" id="MPC52099.1"/>
    </source>
</evidence>
<name>A0A5B7G3H9_PORTR</name>
<comment type="caution">
    <text evidence="1">The sequence shown here is derived from an EMBL/GenBank/DDBJ whole genome shotgun (WGS) entry which is preliminary data.</text>
</comment>
<sequence>MGVVTAPAPACDVTNRSRERRRDTQKYRRPLQSFYKSAFKFMAISVRYFDDCLYCFTHFSLTGSIPKLITGVGF</sequence>
<keyword evidence="2" id="KW-1185">Reference proteome</keyword>
<gene>
    <name evidence="1" type="ORF">E2C01_045959</name>
</gene>
<protein>
    <submittedName>
        <fullName evidence="1">Uncharacterized protein</fullName>
    </submittedName>
</protein>